<evidence type="ECO:0000256" key="1">
    <source>
        <dbReference type="ARBA" id="ARBA00023125"/>
    </source>
</evidence>
<dbReference type="Proteomes" id="UP000003639">
    <property type="component" value="Unassembled WGS sequence"/>
</dbReference>
<reference evidence="3 4" key="2">
    <citation type="submission" date="2007-06" db="EMBL/GenBank/DDBJ databases">
        <title>Draft genome sequence of Pseudoflavonifractor capillosus ATCC 29799.</title>
        <authorList>
            <person name="Sudarsanam P."/>
            <person name="Ley R."/>
            <person name="Guruge J."/>
            <person name="Turnbaugh P.J."/>
            <person name="Mahowald M."/>
            <person name="Liep D."/>
            <person name="Gordon J."/>
        </authorList>
    </citation>
    <scope>NUCLEOTIDE SEQUENCE [LARGE SCALE GENOMIC DNA]</scope>
    <source>
        <strain evidence="3 4">ATCC 29799</strain>
    </source>
</reference>
<keyword evidence="4" id="KW-1185">Reference proteome</keyword>
<dbReference type="CDD" id="cd00093">
    <property type="entry name" value="HTH_XRE"/>
    <property type="match status" value="1"/>
</dbReference>
<accession>A6NS99</accession>
<dbReference type="PANTHER" id="PTHR46558:SF4">
    <property type="entry name" value="DNA-BIDING PHAGE PROTEIN"/>
    <property type="match status" value="1"/>
</dbReference>
<dbReference type="SMART" id="SM00530">
    <property type="entry name" value="HTH_XRE"/>
    <property type="match status" value="1"/>
</dbReference>
<name>A6NS99_9FIRM</name>
<dbReference type="Gene3D" id="1.10.260.40">
    <property type="entry name" value="lambda repressor-like DNA-binding domains"/>
    <property type="match status" value="1"/>
</dbReference>
<dbReference type="InterPro" id="IPR001387">
    <property type="entry name" value="Cro/C1-type_HTH"/>
</dbReference>
<comment type="caution">
    <text evidence="3">The sequence shown here is derived from an EMBL/GenBank/DDBJ whole genome shotgun (WGS) entry which is preliminary data.</text>
</comment>
<dbReference type="AlphaFoldDB" id="A6NS99"/>
<dbReference type="eggNOG" id="COG1476">
    <property type="taxonomic scope" value="Bacteria"/>
</dbReference>
<evidence type="ECO:0000259" key="2">
    <source>
        <dbReference type="PROSITE" id="PS50943"/>
    </source>
</evidence>
<evidence type="ECO:0000313" key="3">
    <source>
        <dbReference type="EMBL" id="EDN01137.1"/>
    </source>
</evidence>
<keyword evidence="1 3" id="KW-0238">DNA-binding</keyword>
<sequence length="94" mass="10619">MIGDTIKRLREDAGFSQSALAKKLNVTRSAVNAWEMGLSVPTTQYVVDIAKLFRVSADYLLGLTTETTLVLDDLSEEEKKILYSLVDYFNKKRD</sequence>
<dbReference type="OrthoDB" id="9815852at2"/>
<dbReference type="RefSeq" id="WP_006571626.1">
    <property type="nucleotide sequence ID" value="NZ_AAXG02000007.1"/>
</dbReference>
<feature type="domain" description="HTH cro/C1-type" evidence="2">
    <location>
        <begin position="6"/>
        <end position="60"/>
    </location>
</feature>
<dbReference type="GO" id="GO:0003677">
    <property type="term" value="F:DNA binding"/>
    <property type="evidence" value="ECO:0007669"/>
    <property type="project" value="UniProtKB-KW"/>
</dbReference>
<dbReference type="InterPro" id="IPR010982">
    <property type="entry name" value="Lambda_DNA-bd_dom_sf"/>
</dbReference>
<dbReference type="STRING" id="411467.BACCAP_01078"/>
<gene>
    <name evidence="3" type="ORF">BACCAP_01078</name>
</gene>
<dbReference type="Pfam" id="PF01381">
    <property type="entry name" value="HTH_3"/>
    <property type="match status" value="1"/>
</dbReference>
<proteinExistence type="predicted"/>
<dbReference type="PROSITE" id="PS50943">
    <property type="entry name" value="HTH_CROC1"/>
    <property type="match status" value="1"/>
</dbReference>
<dbReference type="PANTHER" id="PTHR46558">
    <property type="entry name" value="TRACRIPTIONAL REGULATORY PROTEIN-RELATED-RELATED"/>
    <property type="match status" value="1"/>
</dbReference>
<protein>
    <submittedName>
        <fullName evidence="3">DNA-binding helix-turn-helix protein</fullName>
    </submittedName>
</protein>
<evidence type="ECO:0000313" key="4">
    <source>
        <dbReference type="Proteomes" id="UP000003639"/>
    </source>
</evidence>
<reference evidence="3 4" key="1">
    <citation type="submission" date="2007-04" db="EMBL/GenBank/DDBJ databases">
        <authorList>
            <person name="Fulton L."/>
            <person name="Clifton S."/>
            <person name="Fulton B."/>
            <person name="Xu J."/>
            <person name="Minx P."/>
            <person name="Pepin K.H."/>
            <person name="Johnson M."/>
            <person name="Thiruvilangam P."/>
            <person name="Bhonagiri V."/>
            <person name="Nash W.E."/>
            <person name="Mardis E.R."/>
            <person name="Wilson R.K."/>
        </authorList>
    </citation>
    <scope>NUCLEOTIDE SEQUENCE [LARGE SCALE GENOMIC DNA]</scope>
    <source>
        <strain evidence="3 4">ATCC 29799</strain>
    </source>
</reference>
<organism evidence="3 4">
    <name type="scientific">Pseudoflavonifractor capillosus ATCC 29799</name>
    <dbReference type="NCBI Taxonomy" id="411467"/>
    <lineage>
        <taxon>Bacteria</taxon>
        <taxon>Bacillati</taxon>
        <taxon>Bacillota</taxon>
        <taxon>Clostridia</taxon>
        <taxon>Eubacteriales</taxon>
        <taxon>Oscillospiraceae</taxon>
        <taxon>Pseudoflavonifractor</taxon>
    </lineage>
</organism>
<dbReference type="EMBL" id="AAXG02000007">
    <property type="protein sequence ID" value="EDN01137.1"/>
    <property type="molecule type" value="Genomic_DNA"/>
</dbReference>
<dbReference type="SUPFAM" id="SSF47413">
    <property type="entry name" value="lambda repressor-like DNA-binding domains"/>
    <property type="match status" value="1"/>
</dbReference>